<sequence length="448" mass="48690">MKYNKQLLITSLAAAIAGCGGGSSSQPPTNDNGSTPPTSNFEYVVSANYFSSCGEIIPQTEAMVVRHDNSGAVAAVYEADDEGNIAIDYAGVATYTMLSVGYWGETAYPRVHTYVDITADKIKNTRIIAEGFANEDSCECNNVTFDISNVPVASPMASVVVSTTTSADIFDINDTDGLAEAYVCRSIGGEWPDIALTLTSAQEEPAKTYYTAVLSDYSFDETVVVSDAELVRKVPFSVLNNNVNSDSSLRVSLRGRKDDWLHYADNVRVWDAAELSPSVPIFDTPETYIDAYNVEFDSLSSEGTDIQVSIYTGAEVTVPSTHTESLDLSLMSYDLFSQQVSTFFDDESYDLSALGADSVTVTMSGNDSFDDRLYFFQLTTPSEGSLAILDSLEIEGVDFPLSSNFNFDEEPASGYISLEAYDVQSTTDYLESLNSDDVTAYGIVYFDF</sequence>
<evidence type="ECO:0008006" key="3">
    <source>
        <dbReference type="Google" id="ProtNLM"/>
    </source>
</evidence>
<dbReference type="AlphaFoldDB" id="A0AAC9JER1"/>
<proteinExistence type="predicted"/>
<dbReference type="EMBL" id="CP018024">
    <property type="protein sequence ID" value="APD91205.1"/>
    <property type="molecule type" value="Genomic_DNA"/>
</dbReference>
<reference evidence="1 2" key="1">
    <citation type="submission" date="2016-11" db="EMBL/GenBank/DDBJ databases">
        <title>Networking in microbes: conjugative elements and plasmids in the genus Alteromonas.</title>
        <authorList>
            <person name="Lopez-Perez M."/>
            <person name="Ramon-Marco N."/>
            <person name="Rodriguez-Valera F."/>
        </authorList>
    </citation>
    <scope>NUCLEOTIDE SEQUENCE [LARGE SCALE GENOMIC DNA]</scope>
    <source>
        <strain evidence="1 2">CP48</strain>
    </source>
</reference>
<protein>
    <recommendedName>
        <fullName evidence="3">Lipoprotein</fullName>
    </recommendedName>
</protein>
<dbReference type="Proteomes" id="UP000182101">
    <property type="component" value="Chromosome"/>
</dbReference>
<dbReference type="RefSeq" id="WP_071960060.1">
    <property type="nucleotide sequence ID" value="NZ_CP018024.1"/>
</dbReference>
<evidence type="ECO:0000313" key="1">
    <source>
        <dbReference type="EMBL" id="APD91205.1"/>
    </source>
</evidence>
<gene>
    <name evidence="1" type="ORF">BM524_16150</name>
</gene>
<accession>A0AAC9JER1</accession>
<dbReference type="PROSITE" id="PS51257">
    <property type="entry name" value="PROKAR_LIPOPROTEIN"/>
    <property type="match status" value="1"/>
</dbReference>
<organism evidence="1 2">
    <name type="scientific">Alteromonas mediterranea</name>
    <dbReference type="NCBI Taxonomy" id="314275"/>
    <lineage>
        <taxon>Bacteria</taxon>
        <taxon>Pseudomonadati</taxon>
        <taxon>Pseudomonadota</taxon>
        <taxon>Gammaproteobacteria</taxon>
        <taxon>Alteromonadales</taxon>
        <taxon>Alteromonadaceae</taxon>
        <taxon>Alteromonas/Salinimonas group</taxon>
        <taxon>Alteromonas</taxon>
    </lineage>
</organism>
<name>A0AAC9JER1_9ALTE</name>
<evidence type="ECO:0000313" key="2">
    <source>
        <dbReference type="Proteomes" id="UP000182101"/>
    </source>
</evidence>